<dbReference type="Proteomes" id="UP000515908">
    <property type="component" value="Chromosome 04"/>
</dbReference>
<dbReference type="VEuPathDB" id="TriTrypDB:ADEAN_000267700"/>
<evidence type="ECO:0000313" key="1">
    <source>
        <dbReference type="EMBL" id="CAD2215222.1"/>
    </source>
</evidence>
<organism evidence="1 2">
    <name type="scientific">Angomonas deanei</name>
    <dbReference type="NCBI Taxonomy" id="59799"/>
    <lineage>
        <taxon>Eukaryota</taxon>
        <taxon>Discoba</taxon>
        <taxon>Euglenozoa</taxon>
        <taxon>Kinetoplastea</taxon>
        <taxon>Metakinetoplastina</taxon>
        <taxon>Trypanosomatida</taxon>
        <taxon>Trypanosomatidae</taxon>
        <taxon>Strigomonadinae</taxon>
        <taxon>Angomonas</taxon>
    </lineage>
</organism>
<name>A0A7G2CB15_9TRYP</name>
<dbReference type="AlphaFoldDB" id="A0A7G2CB15"/>
<sequence>MGLTEAERKGSPYPYETSYVPRLETVADCFFRFQHVYEDLTKKAQAEHGEEEIIVEKEVPPVSGPTGGGLFGEDFFSSLGETVQAEKPR</sequence>
<evidence type="ECO:0000313" key="2">
    <source>
        <dbReference type="Proteomes" id="UP000515908"/>
    </source>
</evidence>
<proteinExistence type="predicted"/>
<protein>
    <submittedName>
        <fullName evidence="1">Uncharacterized protein</fullName>
    </submittedName>
</protein>
<gene>
    <name evidence="1" type="ORF">ADEAN_000267700</name>
</gene>
<keyword evidence="2" id="KW-1185">Reference proteome</keyword>
<reference evidence="1 2" key="1">
    <citation type="submission" date="2020-08" db="EMBL/GenBank/DDBJ databases">
        <authorList>
            <person name="Newling K."/>
            <person name="Davey J."/>
            <person name="Forrester S."/>
        </authorList>
    </citation>
    <scope>NUCLEOTIDE SEQUENCE [LARGE SCALE GENOMIC DNA]</scope>
    <source>
        <strain evidence="2">Crithidia deanei Carvalho (ATCC PRA-265)</strain>
    </source>
</reference>
<dbReference type="EMBL" id="LR877148">
    <property type="protein sequence ID" value="CAD2215222.1"/>
    <property type="molecule type" value="Genomic_DNA"/>
</dbReference>
<dbReference type="OrthoDB" id="273278at2759"/>
<accession>A0A7G2CB15</accession>